<evidence type="ECO:0000256" key="6">
    <source>
        <dbReference type="ARBA" id="ARBA00022723"/>
    </source>
</evidence>
<dbReference type="SUPFAM" id="SSF51717">
    <property type="entry name" value="Dihydropteroate synthetase-like"/>
    <property type="match status" value="1"/>
</dbReference>
<comment type="function">
    <text evidence="9">Catalyzes the condensation of para-aminobenzoate (pABA) with 6-hydroxymethyl-7,8-dihydropterin diphosphate (DHPt-PP) to form 7,8-dihydropteroate (H2Pte), the immediate precursor of folate derivatives.</text>
</comment>
<evidence type="ECO:0000256" key="1">
    <source>
        <dbReference type="ARBA" id="ARBA00000012"/>
    </source>
</evidence>
<dbReference type="GO" id="GO:0046872">
    <property type="term" value="F:metal ion binding"/>
    <property type="evidence" value="ECO:0007669"/>
    <property type="project" value="UniProtKB-KW"/>
</dbReference>
<comment type="catalytic activity">
    <reaction evidence="1">
        <text>(7,8-dihydropterin-6-yl)methyl diphosphate + 4-aminobenzoate = 7,8-dihydropteroate + diphosphate</text>
        <dbReference type="Rhea" id="RHEA:19949"/>
        <dbReference type="ChEBI" id="CHEBI:17836"/>
        <dbReference type="ChEBI" id="CHEBI:17839"/>
        <dbReference type="ChEBI" id="CHEBI:33019"/>
        <dbReference type="ChEBI" id="CHEBI:72950"/>
        <dbReference type="EC" id="2.5.1.15"/>
    </reaction>
</comment>
<comment type="cofactor">
    <cofactor evidence="2 9">
        <name>Mg(2+)</name>
        <dbReference type="ChEBI" id="CHEBI:18420"/>
    </cofactor>
</comment>
<dbReference type="PROSITE" id="PS50972">
    <property type="entry name" value="PTERIN_BINDING"/>
    <property type="match status" value="1"/>
</dbReference>
<gene>
    <name evidence="11" type="ORF">Abin_060_032</name>
    <name evidence="12" type="ORF">AIN02nite_10960</name>
</gene>
<keyword evidence="5 9" id="KW-0808">Transferase</keyword>
<name>A0A6N3T1I8_9PROT</name>
<dbReference type="PROSITE" id="PS00792">
    <property type="entry name" value="DHPS_1"/>
    <property type="match status" value="1"/>
</dbReference>
<evidence type="ECO:0000259" key="10">
    <source>
        <dbReference type="PROSITE" id="PS50972"/>
    </source>
</evidence>
<dbReference type="PANTHER" id="PTHR20941:SF1">
    <property type="entry name" value="FOLIC ACID SYNTHESIS PROTEIN FOL1"/>
    <property type="match status" value="1"/>
</dbReference>
<dbReference type="AlphaFoldDB" id="A0A6N3T1I8"/>
<dbReference type="GO" id="GO:0046656">
    <property type="term" value="P:folic acid biosynthetic process"/>
    <property type="evidence" value="ECO:0007669"/>
    <property type="project" value="UniProtKB-KW"/>
</dbReference>
<dbReference type="GO" id="GO:0005829">
    <property type="term" value="C:cytosol"/>
    <property type="evidence" value="ECO:0007669"/>
    <property type="project" value="TreeGrafter"/>
</dbReference>
<keyword evidence="8 9" id="KW-0289">Folate biosynthesis</keyword>
<dbReference type="EMBL" id="BJXQ01000005">
    <property type="protein sequence ID" value="GEN03071.1"/>
    <property type="molecule type" value="Genomic_DNA"/>
</dbReference>
<dbReference type="NCBIfam" id="TIGR01496">
    <property type="entry name" value="DHPS"/>
    <property type="match status" value="1"/>
</dbReference>
<dbReference type="InterPro" id="IPR011005">
    <property type="entry name" value="Dihydropteroate_synth-like_sf"/>
</dbReference>
<dbReference type="InterPro" id="IPR006390">
    <property type="entry name" value="DHP_synth_dom"/>
</dbReference>
<dbReference type="UniPathway" id="UPA00077">
    <property type="reaction ID" value="UER00156"/>
</dbReference>
<keyword evidence="13" id="KW-1185">Reference proteome</keyword>
<dbReference type="PROSITE" id="PS00793">
    <property type="entry name" value="DHPS_2"/>
    <property type="match status" value="1"/>
</dbReference>
<evidence type="ECO:0000256" key="2">
    <source>
        <dbReference type="ARBA" id="ARBA00001946"/>
    </source>
</evidence>
<comment type="similarity">
    <text evidence="9">Belongs to the DHPS family.</text>
</comment>
<keyword evidence="6 9" id="KW-0479">Metal-binding</keyword>
<organism evidence="12 14">
    <name type="scientific">Acetobacter indonesiensis</name>
    <dbReference type="NCBI Taxonomy" id="104101"/>
    <lineage>
        <taxon>Bacteria</taxon>
        <taxon>Pseudomonadati</taxon>
        <taxon>Pseudomonadota</taxon>
        <taxon>Alphaproteobacteria</taxon>
        <taxon>Acetobacterales</taxon>
        <taxon>Acetobacteraceae</taxon>
        <taxon>Acetobacter</taxon>
    </lineage>
</organism>
<dbReference type="Proteomes" id="UP000321104">
    <property type="component" value="Unassembled WGS sequence"/>
</dbReference>
<dbReference type="Proteomes" id="UP000032673">
    <property type="component" value="Unassembled WGS sequence"/>
</dbReference>
<reference evidence="12 14" key="2">
    <citation type="submission" date="2019-07" db="EMBL/GenBank/DDBJ databases">
        <title>Whole genome shotgun sequence of Acetobacter indonesiensis NBRC 16471.</title>
        <authorList>
            <person name="Hosoyama A."/>
            <person name="Uohara A."/>
            <person name="Ohji S."/>
            <person name="Ichikawa N."/>
        </authorList>
    </citation>
    <scope>NUCLEOTIDE SEQUENCE [LARGE SCALE GENOMIC DNA]</scope>
    <source>
        <strain evidence="12 14">NBRC 16471</strain>
    </source>
</reference>
<comment type="caution">
    <text evidence="12">The sequence shown here is derived from an EMBL/GenBank/DDBJ whole genome shotgun (WGS) entry which is preliminary data.</text>
</comment>
<keyword evidence="7 9" id="KW-0460">Magnesium</keyword>
<dbReference type="Pfam" id="PF00809">
    <property type="entry name" value="Pterin_bind"/>
    <property type="match status" value="1"/>
</dbReference>
<dbReference type="PANTHER" id="PTHR20941">
    <property type="entry name" value="FOLATE SYNTHESIS PROTEINS"/>
    <property type="match status" value="1"/>
</dbReference>
<dbReference type="InterPro" id="IPR000489">
    <property type="entry name" value="Pterin-binding_dom"/>
</dbReference>
<dbReference type="GO" id="GO:0046654">
    <property type="term" value="P:tetrahydrofolate biosynthetic process"/>
    <property type="evidence" value="ECO:0007669"/>
    <property type="project" value="UniProtKB-UniPathway"/>
</dbReference>
<dbReference type="EMBL" id="BAMW01000057">
    <property type="protein sequence ID" value="GAN64195.1"/>
    <property type="molecule type" value="Genomic_DNA"/>
</dbReference>
<evidence type="ECO:0000313" key="12">
    <source>
        <dbReference type="EMBL" id="GEN03071.1"/>
    </source>
</evidence>
<dbReference type="InterPro" id="IPR045031">
    <property type="entry name" value="DHP_synth-like"/>
</dbReference>
<dbReference type="Gene3D" id="3.20.20.20">
    <property type="entry name" value="Dihydropteroate synthase-like"/>
    <property type="match status" value="1"/>
</dbReference>
<dbReference type="EC" id="2.5.1.15" evidence="4 9"/>
<evidence type="ECO:0000256" key="4">
    <source>
        <dbReference type="ARBA" id="ARBA00012458"/>
    </source>
</evidence>
<dbReference type="CDD" id="cd00739">
    <property type="entry name" value="DHPS"/>
    <property type="match status" value="1"/>
</dbReference>
<sequence length="344" mass="36156">MDFRRLVEPAGLLYGAAARDMIARGNALPLAGGAAAFTCVDLIEDDTRSGFIPVASVPAAWQAELAGVTQKPVSGRLPDGPLVMGIVNLTPDSFSDGGQHLAPEKAVAAGLTMNQAGARVLDLGGESTRPGAAPVTPQQEWDRIGPALAALRAQARTAVLSVDTRNSFVMAQALAAGADLINDVSALAHDPDALPLLAEKTCGVVLMHMRGTPETMSQHAVYQDVGYDVVRELGKRVYAAVEGGITLERLVVDPGLGFAKTTEQNRTLLSRLPLLANLGCRVLLGVSRKRMIGDLTGVKEPVRRDPATYAATLEALALGPSVLRVHDVEGMVQSAALWRAVHEV</sequence>
<evidence type="ECO:0000256" key="3">
    <source>
        <dbReference type="ARBA" id="ARBA00004763"/>
    </source>
</evidence>
<comment type="pathway">
    <text evidence="3 9">Cofactor biosynthesis; tetrahydrofolate biosynthesis; 7,8-dihydrofolate from 2-amino-4-hydroxy-6-hydroxymethyl-7,8-dihydropteridine diphosphate and 4-aminobenzoate: step 1/2.</text>
</comment>
<dbReference type="RefSeq" id="WP_048847446.1">
    <property type="nucleotide sequence ID" value="NZ_BAMW01000057.1"/>
</dbReference>
<accession>A0A6N3T1I8</accession>
<evidence type="ECO:0000256" key="7">
    <source>
        <dbReference type="ARBA" id="ARBA00022842"/>
    </source>
</evidence>
<feature type="domain" description="Pterin-binding" evidence="10">
    <location>
        <begin position="81"/>
        <end position="336"/>
    </location>
</feature>
<dbReference type="GO" id="GO:0004156">
    <property type="term" value="F:dihydropteroate synthase activity"/>
    <property type="evidence" value="ECO:0007669"/>
    <property type="project" value="UniProtKB-EC"/>
</dbReference>
<evidence type="ECO:0000313" key="14">
    <source>
        <dbReference type="Proteomes" id="UP000321104"/>
    </source>
</evidence>
<evidence type="ECO:0000256" key="8">
    <source>
        <dbReference type="ARBA" id="ARBA00022909"/>
    </source>
</evidence>
<evidence type="ECO:0000313" key="13">
    <source>
        <dbReference type="Proteomes" id="UP000032673"/>
    </source>
</evidence>
<proteinExistence type="inferred from homology"/>
<evidence type="ECO:0000256" key="5">
    <source>
        <dbReference type="ARBA" id="ARBA00022679"/>
    </source>
</evidence>
<reference evidence="11 13" key="1">
    <citation type="submission" date="2012-11" db="EMBL/GenBank/DDBJ databases">
        <title>Whole genome sequence of Acetobacter indonesiensis 5H-1.</title>
        <authorList>
            <person name="Azuma Y."/>
            <person name="Higashiura N."/>
            <person name="Hirakawa H."/>
            <person name="Matsushita K."/>
        </authorList>
    </citation>
    <scope>NUCLEOTIDE SEQUENCE [LARGE SCALE GENOMIC DNA]</scope>
    <source>
        <strain evidence="11 13">5H-1</strain>
    </source>
</reference>
<evidence type="ECO:0000313" key="11">
    <source>
        <dbReference type="EMBL" id="GAN64195.1"/>
    </source>
</evidence>
<protein>
    <recommendedName>
        <fullName evidence="4 9">Dihydropteroate synthase</fullName>
        <shortName evidence="9">DHPS</shortName>
        <ecNumber evidence="4 9">2.5.1.15</ecNumber>
    </recommendedName>
    <alternativeName>
        <fullName evidence="9">Dihydropteroate pyrophosphorylase</fullName>
    </alternativeName>
</protein>
<evidence type="ECO:0000256" key="9">
    <source>
        <dbReference type="RuleBase" id="RU361205"/>
    </source>
</evidence>